<comment type="caution">
    <text evidence="4">The sequence shown here is derived from an EMBL/GenBank/DDBJ whole genome shotgun (WGS) entry which is preliminary data.</text>
</comment>
<feature type="domain" description="CBS" evidence="3">
    <location>
        <begin position="16"/>
        <end position="72"/>
    </location>
</feature>
<dbReference type="SMART" id="SM00116">
    <property type="entry name" value="CBS"/>
    <property type="match status" value="2"/>
</dbReference>
<name>A0A939TDC6_9ACTN</name>
<dbReference type="InterPro" id="IPR051257">
    <property type="entry name" value="Diverse_CBS-Domain"/>
</dbReference>
<dbReference type="PANTHER" id="PTHR43080">
    <property type="entry name" value="CBS DOMAIN-CONTAINING PROTEIN CBSX3, MITOCHONDRIAL"/>
    <property type="match status" value="1"/>
</dbReference>
<dbReference type="AlphaFoldDB" id="A0A939TDC6"/>
<dbReference type="Gene3D" id="3.10.580.10">
    <property type="entry name" value="CBS-domain"/>
    <property type="match status" value="1"/>
</dbReference>
<dbReference type="Pfam" id="PF00571">
    <property type="entry name" value="CBS"/>
    <property type="match status" value="2"/>
</dbReference>
<evidence type="ECO:0000313" key="4">
    <source>
        <dbReference type="EMBL" id="MBO2455452.1"/>
    </source>
</evidence>
<dbReference type="InterPro" id="IPR046342">
    <property type="entry name" value="CBS_dom_sf"/>
</dbReference>
<evidence type="ECO:0000259" key="3">
    <source>
        <dbReference type="PROSITE" id="PS51371"/>
    </source>
</evidence>
<evidence type="ECO:0000313" key="5">
    <source>
        <dbReference type="Proteomes" id="UP000669179"/>
    </source>
</evidence>
<sequence length="173" mass="18550">MNALPALEERTVADVMATDLLTVTPDDSILMAWELMGRARVDHLPVLTEDAEFMGVIDAQTIAANWEPTGPERARRPVRSLLRAGVGATANPADAIPEAARTMLESGCDYVAVLIDGRALVGLLTAHDLISALAGLPPERTTRPGTSMPSMYRIEPVLPPESRHPGHSMLPPD</sequence>
<dbReference type="SUPFAM" id="SSF54631">
    <property type="entry name" value="CBS-domain pair"/>
    <property type="match status" value="1"/>
</dbReference>
<gene>
    <name evidence="4" type="ORF">J4573_50825</name>
</gene>
<keyword evidence="5" id="KW-1185">Reference proteome</keyword>
<dbReference type="PROSITE" id="PS51371">
    <property type="entry name" value="CBS"/>
    <property type="match status" value="1"/>
</dbReference>
<protein>
    <submittedName>
        <fullName evidence="4">CBS domain-containing protein</fullName>
    </submittedName>
</protein>
<accession>A0A939TDC6</accession>
<evidence type="ECO:0000256" key="1">
    <source>
        <dbReference type="ARBA" id="ARBA00023122"/>
    </source>
</evidence>
<evidence type="ECO:0000256" key="2">
    <source>
        <dbReference type="PROSITE-ProRule" id="PRU00703"/>
    </source>
</evidence>
<proteinExistence type="predicted"/>
<dbReference type="Proteomes" id="UP000669179">
    <property type="component" value="Unassembled WGS sequence"/>
</dbReference>
<reference evidence="4" key="1">
    <citation type="submission" date="2021-03" db="EMBL/GenBank/DDBJ databases">
        <authorList>
            <person name="Kanchanasin P."/>
            <person name="Saeng-In P."/>
            <person name="Phongsopitanun W."/>
            <person name="Yuki M."/>
            <person name="Kudo T."/>
            <person name="Ohkuma M."/>
            <person name="Tanasupawat S."/>
        </authorList>
    </citation>
    <scope>NUCLEOTIDE SEQUENCE</scope>
    <source>
        <strain evidence="4">GKU 128</strain>
    </source>
</reference>
<dbReference type="InterPro" id="IPR000644">
    <property type="entry name" value="CBS_dom"/>
</dbReference>
<dbReference type="PANTHER" id="PTHR43080:SF2">
    <property type="entry name" value="CBS DOMAIN-CONTAINING PROTEIN"/>
    <property type="match status" value="1"/>
</dbReference>
<dbReference type="EMBL" id="JAGEOJ010000037">
    <property type="protein sequence ID" value="MBO2455452.1"/>
    <property type="molecule type" value="Genomic_DNA"/>
</dbReference>
<organism evidence="4 5">
    <name type="scientific">Actinomadura barringtoniae</name>
    <dbReference type="NCBI Taxonomy" id="1427535"/>
    <lineage>
        <taxon>Bacteria</taxon>
        <taxon>Bacillati</taxon>
        <taxon>Actinomycetota</taxon>
        <taxon>Actinomycetes</taxon>
        <taxon>Streptosporangiales</taxon>
        <taxon>Thermomonosporaceae</taxon>
        <taxon>Actinomadura</taxon>
    </lineage>
</organism>
<dbReference type="RefSeq" id="WP_208263679.1">
    <property type="nucleotide sequence ID" value="NZ_JAGEOJ010000037.1"/>
</dbReference>
<keyword evidence="1 2" id="KW-0129">CBS domain</keyword>